<dbReference type="RefSeq" id="WP_092114350.1">
    <property type="nucleotide sequence ID" value="NZ_FNTH01000001.1"/>
</dbReference>
<protein>
    <submittedName>
        <fullName evidence="2">Uncharacterized protein</fullName>
    </submittedName>
</protein>
<keyword evidence="1" id="KW-0472">Membrane</keyword>
<proteinExistence type="predicted"/>
<keyword evidence="1" id="KW-1133">Transmembrane helix</keyword>
<feature type="transmembrane region" description="Helical" evidence="1">
    <location>
        <begin position="7"/>
        <end position="28"/>
    </location>
</feature>
<dbReference type="OrthoDB" id="9817871at2"/>
<dbReference type="EMBL" id="FNTH01000001">
    <property type="protein sequence ID" value="SEB99265.1"/>
    <property type="molecule type" value="Genomic_DNA"/>
</dbReference>
<dbReference type="Proteomes" id="UP000198992">
    <property type="component" value="Unassembled WGS sequence"/>
</dbReference>
<accession>A0A1H4NW72</accession>
<evidence type="ECO:0000313" key="2">
    <source>
        <dbReference type="EMBL" id="SEB99265.1"/>
    </source>
</evidence>
<organism evidence="2 3">
    <name type="scientific">Bradyrhizobium erythrophlei</name>
    <dbReference type="NCBI Taxonomy" id="1437360"/>
    <lineage>
        <taxon>Bacteria</taxon>
        <taxon>Pseudomonadati</taxon>
        <taxon>Pseudomonadota</taxon>
        <taxon>Alphaproteobacteria</taxon>
        <taxon>Hyphomicrobiales</taxon>
        <taxon>Nitrobacteraceae</taxon>
        <taxon>Bradyrhizobium</taxon>
    </lineage>
</organism>
<evidence type="ECO:0000256" key="1">
    <source>
        <dbReference type="SAM" id="Phobius"/>
    </source>
</evidence>
<sequence length="409" mass="43265">MYDRPRWAGWIVPILALVAFVAIFINFLQHVTEAHALEQRTRASLLAKPQPFAQYLAYDDYTGATKSLNGRIPPKGPAYQASGTGAANGIAGGGRMTLPVASQALYAFQQFNQVPRRISCLWNYPSGTVNTPPTYAFTNDTTGTLPYLHGESDASFFLLRLGVNGANFTQPAWWVSASYSLTSGVEYQSELNYDGGTNASMVMRNASTGAVLGSETVHDPQLATYAGKLTFSEFLDNLLQINRCTVEATTSYPFPTLSPYVETTFPTSASPFVSDPGFGGSVVFNAAGSVTISGSAFPAGGGMTLGALNSGDTLWASLDVTSWTGCTSGNPCAFSIVANSGTTITAIQPIPTAAGRYQFNFPINTSDSNARFIVTGPLNPGGVAYSVTISAANLYRNTPSAPPTPPQLQ</sequence>
<reference evidence="2 3" key="1">
    <citation type="submission" date="2016-10" db="EMBL/GenBank/DDBJ databases">
        <authorList>
            <person name="de Groot N.N."/>
        </authorList>
    </citation>
    <scope>NUCLEOTIDE SEQUENCE [LARGE SCALE GENOMIC DNA]</scope>
    <source>
        <strain evidence="2 3">MT12</strain>
    </source>
</reference>
<gene>
    <name evidence="2" type="ORF">SAMN05444164_0745</name>
</gene>
<evidence type="ECO:0000313" key="3">
    <source>
        <dbReference type="Proteomes" id="UP000198992"/>
    </source>
</evidence>
<dbReference type="AlphaFoldDB" id="A0A1H4NW72"/>
<name>A0A1H4NW72_9BRAD</name>
<keyword evidence="1" id="KW-0812">Transmembrane</keyword>